<evidence type="ECO:0000259" key="2">
    <source>
        <dbReference type="Pfam" id="PF01408"/>
    </source>
</evidence>
<accession>A0A842HDT2</accession>
<evidence type="ECO:0000313" key="4">
    <source>
        <dbReference type="Proteomes" id="UP000546464"/>
    </source>
</evidence>
<dbReference type="RefSeq" id="WP_185674836.1">
    <property type="nucleotide sequence ID" value="NZ_JACHVB010000016.1"/>
</dbReference>
<proteinExistence type="predicted"/>
<organism evidence="3 4">
    <name type="scientific">Ruficoccus amylovorans</name>
    <dbReference type="NCBI Taxonomy" id="1804625"/>
    <lineage>
        <taxon>Bacteria</taxon>
        <taxon>Pseudomonadati</taxon>
        <taxon>Verrucomicrobiota</taxon>
        <taxon>Opitutia</taxon>
        <taxon>Puniceicoccales</taxon>
        <taxon>Cerasicoccaceae</taxon>
        <taxon>Ruficoccus</taxon>
    </lineage>
</organism>
<protein>
    <submittedName>
        <fullName evidence="3">Gfo/Idh/MocA family oxidoreductase</fullName>
    </submittedName>
</protein>
<dbReference type="PANTHER" id="PTHR43818">
    <property type="entry name" value="BCDNA.GH03377"/>
    <property type="match status" value="1"/>
</dbReference>
<evidence type="ECO:0000313" key="3">
    <source>
        <dbReference type="EMBL" id="MBC2593836.1"/>
    </source>
</evidence>
<feature type="domain" description="Gfo/Idh/MocA-like oxidoreductase N-terminal" evidence="2">
    <location>
        <begin position="10"/>
        <end position="135"/>
    </location>
</feature>
<sequence>MTLPTAKPVRIALIGVSGYGNCHYESICALVDQGVVQLCAATVINPDEEVDKCAALRANGCRLYTDYRTMLTQEAGQIDLCCIPTGIGWHRTMTVAALKAGMNVLVEKPAAATVEEVEAMLDARQMTGKQVFVGFQDMYDDALWKVKERFVTGKFGRLKHLRVGALWPRSTAYYERTNWAGKLYMGHTPILDSPANNAMAHFIMIALFLAGDSRESVSTTSRLEGELFRAQRIESFDTISVRATLQNDTELFVNLSHSTEDLMPAEIVVETTAGDYTWLTDEGHTLTHDQGKVEKFPYRRGDTSRITMLRHICEHLQGYPSNVCTLAMARGHTAFIEQLHRKLCIQDVPTGSTNTIQTCDEDFIQIPGLSEALRKAHQQGRLLRDVGHPWINHAPRHSADHIITQSSKDTLIR</sequence>
<dbReference type="GO" id="GO:0000166">
    <property type="term" value="F:nucleotide binding"/>
    <property type="evidence" value="ECO:0007669"/>
    <property type="project" value="InterPro"/>
</dbReference>
<dbReference type="InterPro" id="IPR036291">
    <property type="entry name" value="NAD(P)-bd_dom_sf"/>
</dbReference>
<gene>
    <name evidence="3" type="ORF">H5P28_06140</name>
</gene>
<dbReference type="EMBL" id="JACHVB010000016">
    <property type="protein sequence ID" value="MBC2593836.1"/>
    <property type="molecule type" value="Genomic_DNA"/>
</dbReference>
<dbReference type="InterPro" id="IPR050463">
    <property type="entry name" value="Gfo/Idh/MocA_oxidrdct_glycsds"/>
</dbReference>
<dbReference type="AlphaFoldDB" id="A0A842HDT2"/>
<dbReference type="Proteomes" id="UP000546464">
    <property type="component" value="Unassembled WGS sequence"/>
</dbReference>
<dbReference type="SUPFAM" id="SSF55347">
    <property type="entry name" value="Glyceraldehyde-3-phosphate dehydrogenase-like, C-terminal domain"/>
    <property type="match status" value="1"/>
</dbReference>
<dbReference type="Gene3D" id="3.40.50.720">
    <property type="entry name" value="NAD(P)-binding Rossmann-like Domain"/>
    <property type="match status" value="1"/>
</dbReference>
<evidence type="ECO:0000256" key="1">
    <source>
        <dbReference type="ARBA" id="ARBA00023002"/>
    </source>
</evidence>
<name>A0A842HDT2_9BACT</name>
<keyword evidence="1" id="KW-0560">Oxidoreductase</keyword>
<dbReference type="GO" id="GO:0016491">
    <property type="term" value="F:oxidoreductase activity"/>
    <property type="evidence" value="ECO:0007669"/>
    <property type="project" value="UniProtKB-KW"/>
</dbReference>
<keyword evidence="4" id="KW-1185">Reference proteome</keyword>
<comment type="caution">
    <text evidence="3">The sequence shown here is derived from an EMBL/GenBank/DDBJ whole genome shotgun (WGS) entry which is preliminary data.</text>
</comment>
<dbReference type="Gene3D" id="3.30.360.10">
    <property type="entry name" value="Dihydrodipicolinate Reductase, domain 2"/>
    <property type="match status" value="1"/>
</dbReference>
<dbReference type="Pfam" id="PF01408">
    <property type="entry name" value="GFO_IDH_MocA"/>
    <property type="match status" value="1"/>
</dbReference>
<dbReference type="InterPro" id="IPR000683">
    <property type="entry name" value="Gfo/Idh/MocA-like_OxRdtase_N"/>
</dbReference>
<dbReference type="SUPFAM" id="SSF51735">
    <property type="entry name" value="NAD(P)-binding Rossmann-fold domains"/>
    <property type="match status" value="1"/>
</dbReference>
<reference evidence="3 4" key="1">
    <citation type="submission" date="2020-07" db="EMBL/GenBank/DDBJ databases">
        <authorList>
            <person name="Feng X."/>
        </authorList>
    </citation>
    <scope>NUCLEOTIDE SEQUENCE [LARGE SCALE GENOMIC DNA]</scope>
    <source>
        <strain evidence="3 4">JCM31066</strain>
    </source>
</reference>
<dbReference type="PANTHER" id="PTHR43818:SF11">
    <property type="entry name" value="BCDNA.GH03377"/>
    <property type="match status" value="1"/>
</dbReference>